<reference evidence="1 2" key="1">
    <citation type="journal article" date="2024" name="G3 (Bethesda)">
        <title>Genome assembly of Hibiscus sabdariffa L. provides insights into metabolisms of medicinal natural products.</title>
        <authorList>
            <person name="Kim T."/>
        </authorList>
    </citation>
    <scope>NUCLEOTIDE SEQUENCE [LARGE SCALE GENOMIC DNA]</scope>
    <source>
        <strain evidence="1">TK-2024</strain>
        <tissue evidence="1">Old leaves</tissue>
    </source>
</reference>
<keyword evidence="2" id="KW-1185">Reference proteome</keyword>
<evidence type="ECO:0008006" key="3">
    <source>
        <dbReference type="Google" id="ProtNLM"/>
    </source>
</evidence>
<proteinExistence type="predicted"/>
<comment type="caution">
    <text evidence="1">The sequence shown here is derived from an EMBL/GenBank/DDBJ whole genome shotgun (WGS) entry which is preliminary data.</text>
</comment>
<name>A0ABR2G4M3_9ROSI</name>
<dbReference type="EMBL" id="JBBPBM010000003">
    <property type="protein sequence ID" value="KAK8593908.1"/>
    <property type="molecule type" value="Genomic_DNA"/>
</dbReference>
<evidence type="ECO:0000313" key="2">
    <source>
        <dbReference type="Proteomes" id="UP001472677"/>
    </source>
</evidence>
<accession>A0ABR2G4M3</accession>
<dbReference type="InterPro" id="IPR029064">
    <property type="entry name" value="Ribosomal_eL30-like_sf"/>
</dbReference>
<dbReference type="Gene3D" id="3.30.1330.30">
    <property type="match status" value="1"/>
</dbReference>
<dbReference type="Proteomes" id="UP001472677">
    <property type="component" value="Unassembled WGS sequence"/>
</dbReference>
<evidence type="ECO:0000313" key="1">
    <source>
        <dbReference type="EMBL" id="KAK8593908.1"/>
    </source>
</evidence>
<sequence>MYIVYTPPQIVHKKTTYVLCLATVKNEDKLHFSKILEAIKEKHRENEGKLPSKICNGSNSGNSSHSLALFQLPGDDLELQSLL</sequence>
<gene>
    <name evidence="1" type="ORF">V6N12_045981</name>
</gene>
<protein>
    <recommendedName>
        <fullName evidence="3">MULE transposase domain-containing protein</fullName>
    </recommendedName>
</protein>
<organism evidence="1 2">
    <name type="scientific">Hibiscus sabdariffa</name>
    <name type="common">roselle</name>
    <dbReference type="NCBI Taxonomy" id="183260"/>
    <lineage>
        <taxon>Eukaryota</taxon>
        <taxon>Viridiplantae</taxon>
        <taxon>Streptophyta</taxon>
        <taxon>Embryophyta</taxon>
        <taxon>Tracheophyta</taxon>
        <taxon>Spermatophyta</taxon>
        <taxon>Magnoliopsida</taxon>
        <taxon>eudicotyledons</taxon>
        <taxon>Gunneridae</taxon>
        <taxon>Pentapetalae</taxon>
        <taxon>rosids</taxon>
        <taxon>malvids</taxon>
        <taxon>Malvales</taxon>
        <taxon>Malvaceae</taxon>
        <taxon>Malvoideae</taxon>
        <taxon>Hibiscus</taxon>
    </lineage>
</organism>